<dbReference type="InterPro" id="IPR015878">
    <property type="entry name" value="Ado_hCys_hydrolase_NAD-bd"/>
</dbReference>
<dbReference type="NCBIfam" id="NF004005">
    <property type="entry name" value="PRK05476.2-3"/>
    <property type="match status" value="1"/>
</dbReference>
<keyword evidence="3 5" id="KW-0378">Hydrolase</keyword>
<dbReference type="GO" id="GO:0005829">
    <property type="term" value="C:cytosol"/>
    <property type="evidence" value="ECO:0007669"/>
    <property type="project" value="TreeGrafter"/>
</dbReference>
<name>A0A1F6EAG7_9BACT</name>
<dbReference type="Pfam" id="PF00670">
    <property type="entry name" value="AdoHcyase_NAD"/>
    <property type="match status" value="1"/>
</dbReference>
<comment type="function">
    <text evidence="5">May play a key role in the regulation of the intracellular concentration of adenosylhomocysteine.</text>
</comment>
<dbReference type="GO" id="GO:0004013">
    <property type="term" value="F:adenosylhomocysteinase activity"/>
    <property type="evidence" value="ECO:0007669"/>
    <property type="project" value="UniProtKB-UniRule"/>
</dbReference>
<evidence type="ECO:0000256" key="4">
    <source>
        <dbReference type="ARBA" id="ARBA00023027"/>
    </source>
</evidence>
<feature type="binding site" evidence="5 6">
    <location>
        <position position="180"/>
    </location>
    <ligand>
        <name>substrate</name>
    </ligand>
</feature>
<feature type="binding site" evidence="7">
    <location>
        <begin position="216"/>
        <end position="221"/>
    </location>
    <ligand>
        <name>NAD(+)</name>
        <dbReference type="ChEBI" id="CHEBI:57540"/>
    </ligand>
</feature>
<dbReference type="Pfam" id="PF05221">
    <property type="entry name" value="AdoHcyase"/>
    <property type="match status" value="1"/>
</dbReference>
<dbReference type="AlphaFoldDB" id="A0A1F6EAG7"/>
<dbReference type="PIRSF" id="PIRSF001109">
    <property type="entry name" value="Ad_hcy_hydrolase"/>
    <property type="match status" value="1"/>
</dbReference>
<reference evidence="11 12" key="1">
    <citation type="journal article" date="2016" name="Nat. Commun.">
        <title>Thousands of microbial genomes shed light on interconnected biogeochemical processes in an aquifer system.</title>
        <authorList>
            <person name="Anantharaman K."/>
            <person name="Brown C.T."/>
            <person name="Hug L.A."/>
            <person name="Sharon I."/>
            <person name="Castelle C.J."/>
            <person name="Probst A.J."/>
            <person name="Thomas B.C."/>
            <person name="Singh A."/>
            <person name="Wilkins M.J."/>
            <person name="Karaoz U."/>
            <person name="Brodie E.L."/>
            <person name="Williams K.H."/>
            <person name="Hubbard S.S."/>
            <person name="Banfield J.F."/>
        </authorList>
    </citation>
    <scope>NUCLEOTIDE SEQUENCE [LARGE SCALE GENOMIC DNA]</scope>
</reference>
<feature type="binding site" evidence="5 6">
    <location>
        <position position="125"/>
    </location>
    <ligand>
        <name>substrate</name>
    </ligand>
</feature>
<comment type="cofactor">
    <cofactor evidence="5 7 8">
        <name>NAD(+)</name>
        <dbReference type="ChEBI" id="CHEBI:57540"/>
    </cofactor>
    <text evidence="5 7 8">Binds 1 NAD(+) per subunit.</text>
</comment>
<feature type="binding site" evidence="5 7">
    <location>
        <position position="352"/>
    </location>
    <ligand>
        <name>NAD(+)</name>
        <dbReference type="ChEBI" id="CHEBI:57540"/>
    </ligand>
</feature>
<evidence type="ECO:0000256" key="1">
    <source>
        <dbReference type="ARBA" id="ARBA00007122"/>
    </source>
</evidence>
<feature type="binding site" evidence="5">
    <location>
        <position position="272"/>
    </location>
    <ligand>
        <name>NAD(+)</name>
        <dbReference type="ChEBI" id="CHEBI:57540"/>
    </ligand>
</feature>
<dbReference type="SUPFAM" id="SSF51735">
    <property type="entry name" value="NAD(P)-binding Rossmann-fold domains"/>
    <property type="match status" value="1"/>
</dbReference>
<dbReference type="GO" id="GO:0033353">
    <property type="term" value="P:S-adenosylmethionine cycle"/>
    <property type="evidence" value="ECO:0007669"/>
    <property type="project" value="TreeGrafter"/>
</dbReference>
<comment type="caution">
    <text evidence="11">The sequence shown here is derived from an EMBL/GenBank/DDBJ whole genome shotgun (WGS) entry which is preliminary data.</text>
</comment>
<accession>A0A1F6EAG7</accession>
<sequence length="430" mass="46670">MESDIKDINLAAAGKQRIEWAERDMPVLAQIRARFEKEQPFKGKTLAAVLHVTAETANLMRTLKAGGANVFLSASNPLSTQDDVAAALVAEYGIPTFAIKGESKETFFKHIEALIAQKPVLTMDDGADLVSTIHQKHPELLPNILGGTEETTTGVIRLRAMHKDGALKMPIVAVNDAKTKNLFDNRYGTGQSTLDGIIRATDVLLAGKTFVVAGYGWCGKGLAMRAKGMGAGVIVTEIDPIKALEAAMDGFYVTTMDNAATVGDIFCTVTGNIDVLTERHFKVMKDGAIVCNSGHFDVEISIKDLQRLGGKPKRVRDNVDEYVLRKLNLHNKDTEFKGVKRIYLLSEGRLVNLAAAEGHPASVMDMSFATQALGSAWMATQAMPLAPGVYEIPEETEQMIAKLKLSAMGSSIDELTNEQKKYLASWQEGT</sequence>
<dbReference type="NCBIfam" id="TIGR00936">
    <property type="entry name" value="ahcY"/>
    <property type="match status" value="1"/>
</dbReference>
<dbReference type="Gene3D" id="3.40.50.1480">
    <property type="entry name" value="Adenosylhomocysteinase-like"/>
    <property type="match status" value="1"/>
</dbReference>
<feature type="domain" description="S-adenosyl-L-homocysteine hydrolase NAD binding" evidence="10">
    <location>
        <begin position="185"/>
        <end position="358"/>
    </location>
</feature>
<proteinExistence type="inferred from homology"/>
<dbReference type="CDD" id="cd00401">
    <property type="entry name" value="SAHH"/>
    <property type="match status" value="1"/>
</dbReference>
<dbReference type="InterPro" id="IPR042172">
    <property type="entry name" value="Adenosylhomocyst_ase-like_sf"/>
</dbReference>
<evidence type="ECO:0000313" key="11">
    <source>
        <dbReference type="EMBL" id="OGG70684.1"/>
    </source>
</evidence>
<gene>
    <name evidence="5" type="primary">ahcY</name>
    <name evidence="11" type="ORF">A3C20_04140</name>
</gene>
<comment type="pathway">
    <text evidence="5 8">Amino-acid biosynthesis; L-homocysteine biosynthesis; L-homocysteine from S-adenosyl-L-homocysteine: step 1/1.</text>
</comment>
<feature type="binding site" evidence="5">
    <location>
        <position position="185"/>
    </location>
    <ligand>
        <name>NAD(+)</name>
        <dbReference type="ChEBI" id="CHEBI:57540"/>
    </ligand>
</feature>
<dbReference type="SUPFAM" id="SSF52283">
    <property type="entry name" value="Formate/glycerate dehydrogenase catalytic domain-like"/>
    <property type="match status" value="1"/>
</dbReference>
<feature type="binding site" evidence="5 7">
    <location>
        <begin position="151"/>
        <end position="153"/>
    </location>
    <ligand>
        <name>NAD(+)</name>
        <dbReference type="ChEBI" id="CHEBI:57540"/>
    </ligand>
</feature>
<dbReference type="Gene3D" id="3.40.50.720">
    <property type="entry name" value="NAD(P)-binding Rossmann-like Domain"/>
    <property type="match status" value="1"/>
</dbReference>
<dbReference type="SMART" id="SM00996">
    <property type="entry name" value="AdoHcyase"/>
    <property type="match status" value="1"/>
</dbReference>
<evidence type="ECO:0000256" key="5">
    <source>
        <dbReference type="HAMAP-Rule" id="MF_00563"/>
    </source>
</evidence>
<dbReference type="PANTHER" id="PTHR23420">
    <property type="entry name" value="ADENOSYLHOMOCYSTEINASE"/>
    <property type="match status" value="1"/>
</dbReference>
<feature type="binding site" evidence="7">
    <location>
        <position position="359"/>
    </location>
    <ligand>
        <name>NAD(+)</name>
        <dbReference type="ChEBI" id="CHEBI:57540"/>
    </ligand>
</feature>
<dbReference type="InterPro" id="IPR000043">
    <property type="entry name" value="Adenosylhomocysteinase-like"/>
</dbReference>
<dbReference type="SMART" id="SM00997">
    <property type="entry name" value="AdoHcyase_NAD"/>
    <property type="match status" value="1"/>
</dbReference>
<dbReference type="FunFam" id="3.40.50.720:FF:000004">
    <property type="entry name" value="Adenosylhomocysteinase"/>
    <property type="match status" value="1"/>
</dbReference>
<organism evidence="11 12">
    <name type="scientific">Candidatus Kaiserbacteria bacterium RIFCSPHIGHO2_02_FULL_55_25</name>
    <dbReference type="NCBI Taxonomy" id="1798498"/>
    <lineage>
        <taxon>Bacteria</taxon>
        <taxon>Candidatus Kaiseribacteriota</taxon>
    </lineage>
</organism>
<feature type="binding site" evidence="5 6">
    <location>
        <position position="150"/>
    </location>
    <ligand>
        <name>substrate</name>
    </ligand>
</feature>
<comment type="subcellular location">
    <subcellularLocation>
        <location evidence="5">Cytoplasm</location>
    </subcellularLocation>
</comment>
<keyword evidence="4 5" id="KW-0520">NAD</keyword>
<protein>
    <recommendedName>
        <fullName evidence="5">Adenosylhomocysteinase</fullName>
        <ecNumber evidence="5">3.13.2.1</ecNumber>
    </recommendedName>
    <alternativeName>
        <fullName evidence="5">S-adenosyl-L-homocysteine hydrolase</fullName>
        <shortName evidence="5">AdoHcyase</shortName>
    </alternativeName>
</protein>
<keyword evidence="2 5" id="KW-0554">One-carbon metabolism</keyword>
<evidence type="ECO:0000313" key="12">
    <source>
        <dbReference type="Proteomes" id="UP000176914"/>
    </source>
</evidence>
<dbReference type="PROSITE" id="PS00738">
    <property type="entry name" value="ADOHCYASE_1"/>
    <property type="match status" value="1"/>
</dbReference>
<dbReference type="GO" id="GO:0071269">
    <property type="term" value="P:L-homocysteine biosynthetic process"/>
    <property type="evidence" value="ECO:0007669"/>
    <property type="project" value="UniProtKB-UniRule"/>
</dbReference>
<dbReference type="EC" id="3.13.2.1" evidence="5"/>
<dbReference type="UniPathway" id="UPA00314">
    <property type="reaction ID" value="UER00076"/>
</dbReference>
<feature type="binding site" evidence="5 7">
    <location>
        <begin position="293"/>
        <end position="295"/>
    </location>
    <ligand>
        <name>NAD(+)</name>
        <dbReference type="ChEBI" id="CHEBI:57540"/>
    </ligand>
</feature>
<feature type="binding site" evidence="5">
    <location>
        <begin position="214"/>
        <end position="219"/>
    </location>
    <ligand>
        <name>NAD(+)</name>
        <dbReference type="ChEBI" id="CHEBI:57540"/>
    </ligand>
</feature>
<comment type="catalytic activity">
    <reaction evidence="5 8">
        <text>S-adenosyl-L-homocysteine + H2O = L-homocysteine + adenosine</text>
        <dbReference type="Rhea" id="RHEA:21708"/>
        <dbReference type="ChEBI" id="CHEBI:15377"/>
        <dbReference type="ChEBI" id="CHEBI:16335"/>
        <dbReference type="ChEBI" id="CHEBI:57856"/>
        <dbReference type="ChEBI" id="CHEBI:58199"/>
        <dbReference type="EC" id="3.13.2.1"/>
    </reaction>
</comment>
<evidence type="ECO:0000256" key="7">
    <source>
        <dbReference type="PIRSR" id="PIRSR001109-2"/>
    </source>
</evidence>
<dbReference type="Proteomes" id="UP000176914">
    <property type="component" value="Unassembled WGS sequence"/>
</dbReference>
<evidence type="ECO:0000256" key="3">
    <source>
        <dbReference type="ARBA" id="ARBA00022801"/>
    </source>
</evidence>
<evidence type="ECO:0000256" key="6">
    <source>
        <dbReference type="PIRSR" id="PIRSR001109-1"/>
    </source>
</evidence>
<keyword evidence="5" id="KW-0963">Cytoplasm</keyword>
<evidence type="ECO:0000256" key="9">
    <source>
        <dbReference type="RuleBase" id="RU004166"/>
    </source>
</evidence>
<evidence type="ECO:0000256" key="2">
    <source>
        <dbReference type="ARBA" id="ARBA00022563"/>
    </source>
</evidence>
<evidence type="ECO:0000256" key="8">
    <source>
        <dbReference type="RuleBase" id="RU000548"/>
    </source>
</evidence>
<dbReference type="PANTHER" id="PTHR23420:SF0">
    <property type="entry name" value="ADENOSYLHOMOCYSTEINASE"/>
    <property type="match status" value="1"/>
</dbReference>
<dbReference type="InterPro" id="IPR020082">
    <property type="entry name" value="S-Ado-L-homoCys_hydrolase_CS"/>
</dbReference>
<feature type="binding site" evidence="5 7">
    <location>
        <position position="237"/>
    </location>
    <ligand>
        <name>NAD(+)</name>
        <dbReference type="ChEBI" id="CHEBI:57540"/>
    </ligand>
</feature>
<feature type="binding site" evidence="5 6">
    <location>
        <position position="53"/>
    </location>
    <ligand>
        <name>substrate</name>
    </ligand>
</feature>
<dbReference type="HAMAP" id="MF_00563">
    <property type="entry name" value="AdoHcyase"/>
    <property type="match status" value="1"/>
</dbReference>
<dbReference type="GO" id="GO:0006730">
    <property type="term" value="P:one-carbon metabolic process"/>
    <property type="evidence" value="ECO:0007669"/>
    <property type="project" value="UniProtKB-UniRule"/>
</dbReference>
<dbReference type="PROSITE" id="PS00739">
    <property type="entry name" value="ADOHCYASE_2"/>
    <property type="match status" value="1"/>
</dbReference>
<feature type="binding site" evidence="5 6">
    <location>
        <position position="184"/>
    </location>
    <ligand>
        <name>substrate</name>
    </ligand>
</feature>
<dbReference type="EMBL" id="MFLL01000001">
    <property type="protein sequence ID" value="OGG70684.1"/>
    <property type="molecule type" value="Genomic_DNA"/>
</dbReference>
<comment type="similarity">
    <text evidence="1 5 9">Belongs to the adenosylhomocysteinase family.</text>
</comment>
<dbReference type="InterPro" id="IPR036291">
    <property type="entry name" value="NAD(P)-bd_dom_sf"/>
</dbReference>
<evidence type="ECO:0000259" key="10">
    <source>
        <dbReference type="SMART" id="SM00997"/>
    </source>
</evidence>